<dbReference type="PATRIC" id="fig|1166018.3.peg.725"/>
<sequence>MLPLISLITINYNQAEMTRLFLDSVRHLTYPNVEVIVVDNASSPALSTQVDLGTYPFVRLVRSEKNLGFTGGNNLGIEAAKGDYFFIVNNDTELEPNLLDELLKPFMHNPQVGVVCPKIRFFDAPNLVQFAGYGPMNMYTGTAHLVGFNQPDGPQFDAPANTPFAHGCAMLVSRAVVERVGRFADRFFLYYEELDWSQRIRDAGFLIQYQPTATIWHKESASVGRESTLRTYYLTRNRILFIRRHGSLAQRLIFYGFFATAVLPKHMASYLLKGQWKHAKAFVDATVWNVWNGTASPV</sequence>
<dbReference type="InterPro" id="IPR029044">
    <property type="entry name" value="Nucleotide-diphossugar_trans"/>
</dbReference>
<reference evidence="5 6" key="1">
    <citation type="journal article" date="2012" name="J. Bacteriol.">
        <title>Genome Sequence of Fibrella aestuarina BUZ 2T, a Filamentous Marine Bacterium.</title>
        <authorList>
            <person name="Filippini M."/>
            <person name="Qi W."/>
            <person name="Blom J."/>
            <person name="Goesmann A."/>
            <person name="Smits T.H."/>
            <person name="Bagheri H.C."/>
        </authorList>
    </citation>
    <scope>NUCLEOTIDE SEQUENCE [LARGE SCALE GENOMIC DNA]</scope>
    <source>
        <strain evidence="6">BUZ 2T</strain>
    </source>
</reference>
<keyword evidence="3 5" id="KW-0808">Transferase</keyword>
<dbReference type="CDD" id="cd04186">
    <property type="entry name" value="GT_2_like_c"/>
    <property type="match status" value="1"/>
</dbReference>
<organism evidence="5 6">
    <name type="scientific">Fibrella aestuarina BUZ 2</name>
    <dbReference type="NCBI Taxonomy" id="1166018"/>
    <lineage>
        <taxon>Bacteria</taxon>
        <taxon>Pseudomonadati</taxon>
        <taxon>Bacteroidota</taxon>
        <taxon>Cytophagia</taxon>
        <taxon>Cytophagales</taxon>
        <taxon>Spirosomataceae</taxon>
        <taxon>Fibrella</taxon>
    </lineage>
</organism>
<evidence type="ECO:0000313" key="6">
    <source>
        <dbReference type="Proteomes" id="UP000011058"/>
    </source>
</evidence>
<evidence type="ECO:0000259" key="4">
    <source>
        <dbReference type="Pfam" id="PF00535"/>
    </source>
</evidence>
<comment type="similarity">
    <text evidence="1">Belongs to the glycosyltransferase 2 family.</text>
</comment>
<dbReference type="EC" id="2.4.1.-" evidence="5"/>
<dbReference type="InterPro" id="IPR001173">
    <property type="entry name" value="Glyco_trans_2-like"/>
</dbReference>
<name>I0K3M2_9BACT</name>
<dbReference type="PANTHER" id="PTHR43179:SF12">
    <property type="entry name" value="GALACTOFURANOSYLTRANSFERASE GLFT2"/>
    <property type="match status" value="1"/>
</dbReference>
<dbReference type="AlphaFoldDB" id="I0K3M2"/>
<accession>I0K3M2</accession>
<protein>
    <submittedName>
        <fullName evidence="5">Glycosyl transferase family 2</fullName>
        <ecNumber evidence="5">2.4.1.-</ecNumber>
    </submittedName>
</protein>
<dbReference type="Pfam" id="PF00535">
    <property type="entry name" value="Glycos_transf_2"/>
    <property type="match status" value="1"/>
</dbReference>
<dbReference type="RefSeq" id="WP_015329825.1">
    <property type="nucleotide sequence ID" value="NC_020054.1"/>
</dbReference>
<proteinExistence type="inferred from homology"/>
<evidence type="ECO:0000256" key="2">
    <source>
        <dbReference type="ARBA" id="ARBA00022676"/>
    </source>
</evidence>
<dbReference type="Gene3D" id="3.90.550.10">
    <property type="entry name" value="Spore Coat Polysaccharide Biosynthesis Protein SpsA, Chain A"/>
    <property type="match status" value="1"/>
</dbReference>
<dbReference type="GO" id="GO:0016757">
    <property type="term" value="F:glycosyltransferase activity"/>
    <property type="evidence" value="ECO:0007669"/>
    <property type="project" value="UniProtKB-KW"/>
</dbReference>
<dbReference type="EMBL" id="HE796683">
    <property type="protein sequence ID" value="CCG98725.1"/>
    <property type="molecule type" value="Genomic_DNA"/>
</dbReference>
<gene>
    <name evidence="5" type="ORF">FAES_0714</name>
</gene>
<dbReference type="KEGG" id="fae:FAES_0714"/>
<keyword evidence="6" id="KW-1185">Reference proteome</keyword>
<dbReference type="SUPFAM" id="SSF53448">
    <property type="entry name" value="Nucleotide-diphospho-sugar transferases"/>
    <property type="match status" value="1"/>
</dbReference>
<evidence type="ECO:0000256" key="1">
    <source>
        <dbReference type="ARBA" id="ARBA00006739"/>
    </source>
</evidence>
<dbReference type="HOGENOM" id="CLU_023845_4_1_10"/>
<dbReference type="Proteomes" id="UP000011058">
    <property type="component" value="Chromosome"/>
</dbReference>
<dbReference type="STRING" id="1166018.FAES_0714"/>
<evidence type="ECO:0000256" key="3">
    <source>
        <dbReference type="ARBA" id="ARBA00022679"/>
    </source>
</evidence>
<keyword evidence="2 5" id="KW-0328">Glycosyltransferase</keyword>
<feature type="domain" description="Glycosyltransferase 2-like" evidence="4">
    <location>
        <begin position="6"/>
        <end position="180"/>
    </location>
</feature>
<dbReference type="eggNOG" id="COG1216">
    <property type="taxonomic scope" value="Bacteria"/>
</dbReference>
<dbReference type="PANTHER" id="PTHR43179">
    <property type="entry name" value="RHAMNOSYLTRANSFERASE WBBL"/>
    <property type="match status" value="1"/>
</dbReference>
<evidence type="ECO:0000313" key="5">
    <source>
        <dbReference type="EMBL" id="CCG98725.1"/>
    </source>
</evidence>
<dbReference type="OrthoDB" id="9771846at2"/>